<name>A0A1G6GTK8_9MICO</name>
<dbReference type="OrthoDB" id="3397424at2"/>
<dbReference type="EMBL" id="FMYG01000001">
    <property type="protein sequence ID" value="SDB85005.1"/>
    <property type="molecule type" value="Genomic_DNA"/>
</dbReference>
<sequence length="180" mass="18950">MADVVSLELVFDGASEAAVRREWEALVAADLPSQARHTGESNRPHVTLLVRPELPRGDLGALAADLPLRLTLGAPLLFGVGRSRVIARSVIASPELLAFHTRVHELAGAGDDAPHTLPGAWTAHVTLARRVPLDRVGEALGVIADAGGSELAVTATGVRRWDAATRTVSDPLRRGTLEGC</sequence>
<gene>
    <name evidence="1" type="ORF">SAMN05216418_0639</name>
</gene>
<dbReference type="Gene3D" id="3.90.1140.10">
    <property type="entry name" value="Cyclic phosphodiesterase"/>
    <property type="match status" value="1"/>
</dbReference>
<evidence type="ECO:0000313" key="1">
    <source>
        <dbReference type="EMBL" id="SDB85005.1"/>
    </source>
</evidence>
<dbReference type="InterPro" id="IPR009097">
    <property type="entry name" value="Cyclic_Pdiesterase"/>
</dbReference>
<dbReference type="SUPFAM" id="SSF55144">
    <property type="entry name" value="LigT-like"/>
    <property type="match status" value="1"/>
</dbReference>
<protein>
    <submittedName>
        <fullName evidence="1">2'-5' RNA ligase</fullName>
    </submittedName>
</protein>
<dbReference type="Proteomes" id="UP000183203">
    <property type="component" value="Unassembled WGS sequence"/>
</dbReference>
<dbReference type="AlphaFoldDB" id="A0A1G6GTK8"/>
<organism evidence="1 2">
    <name type="scientific">Microbacterium enclense</name>
    <dbReference type="NCBI Taxonomy" id="993073"/>
    <lineage>
        <taxon>Bacteria</taxon>
        <taxon>Bacillati</taxon>
        <taxon>Actinomycetota</taxon>
        <taxon>Actinomycetes</taxon>
        <taxon>Micrococcales</taxon>
        <taxon>Microbacteriaceae</taxon>
        <taxon>Microbacterium</taxon>
    </lineage>
</organism>
<dbReference type="STRING" id="993073.AS029_01985"/>
<dbReference type="Pfam" id="PF13563">
    <property type="entry name" value="2_5_RNA_ligase2"/>
    <property type="match status" value="1"/>
</dbReference>
<proteinExistence type="predicted"/>
<dbReference type="RefSeq" id="WP_058230907.1">
    <property type="nucleotide sequence ID" value="NZ_FMYG01000001.1"/>
</dbReference>
<accession>A0A1G6GTK8</accession>
<dbReference type="GO" id="GO:0016874">
    <property type="term" value="F:ligase activity"/>
    <property type="evidence" value="ECO:0007669"/>
    <property type="project" value="UniProtKB-KW"/>
</dbReference>
<reference evidence="1 2" key="1">
    <citation type="submission" date="2016-09" db="EMBL/GenBank/DDBJ databases">
        <authorList>
            <person name="Capua I."/>
            <person name="De Benedictis P."/>
            <person name="Joannis T."/>
            <person name="Lombin L.H."/>
            <person name="Cattoli G."/>
        </authorList>
    </citation>
    <scope>NUCLEOTIDE SEQUENCE [LARGE SCALE GENOMIC DNA]</scope>
    <source>
        <strain evidence="1 2">NIO-1002</strain>
    </source>
</reference>
<keyword evidence="1" id="KW-0436">Ligase</keyword>
<evidence type="ECO:0000313" key="2">
    <source>
        <dbReference type="Proteomes" id="UP000183203"/>
    </source>
</evidence>